<evidence type="ECO:0000313" key="2">
    <source>
        <dbReference type="Proteomes" id="UP000015102"/>
    </source>
</evidence>
<dbReference type="HOGENOM" id="CLU_2457372_0_0_1"/>
<dbReference type="EMBL" id="CAQQ02041004">
    <property type="status" value="NOT_ANNOTATED_CDS"/>
    <property type="molecule type" value="Genomic_DNA"/>
</dbReference>
<evidence type="ECO:0000313" key="1">
    <source>
        <dbReference type="EnsemblMetazoa" id="MESCA000055-PA"/>
    </source>
</evidence>
<proteinExistence type="predicted"/>
<keyword evidence="2" id="KW-1185">Reference proteome</keyword>
<sequence>MVIQDKRSVLSRLLMRRLLNSLSDLSRHLFPCPESKTDILAVARILLYKKEKEALSAIVRFFVITYKESTIHRLARRGGVKRISGKRHP</sequence>
<dbReference type="EnsemblMetazoa" id="MESCA000055-RA">
    <property type="protein sequence ID" value="MESCA000055-PA"/>
    <property type="gene ID" value="MESCA000055"/>
</dbReference>
<dbReference type="EMBL" id="CAQQ02041003">
    <property type="status" value="NOT_ANNOTATED_CDS"/>
    <property type="molecule type" value="Genomic_DNA"/>
</dbReference>
<reference evidence="2" key="1">
    <citation type="submission" date="2013-02" db="EMBL/GenBank/DDBJ databases">
        <authorList>
            <person name="Hughes D."/>
        </authorList>
    </citation>
    <scope>NUCLEOTIDE SEQUENCE</scope>
    <source>
        <strain>Durham</strain>
        <strain evidence="2">NC isolate 2 -- Noor lab</strain>
    </source>
</reference>
<accession>T1GA12</accession>
<dbReference type="EMBL" id="CAQQ02041005">
    <property type="status" value="NOT_ANNOTATED_CDS"/>
    <property type="molecule type" value="Genomic_DNA"/>
</dbReference>
<dbReference type="AlphaFoldDB" id="T1GA12"/>
<protein>
    <submittedName>
        <fullName evidence="1">Uncharacterized protein</fullName>
    </submittedName>
</protein>
<name>T1GA12_MEGSC</name>
<dbReference type="Proteomes" id="UP000015102">
    <property type="component" value="Unassembled WGS sequence"/>
</dbReference>
<organism evidence="1 2">
    <name type="scientific">Megaselia scalaris</name>
    <name type="common">Humpbacked fly</name>
    <name type="synonym">Phora scalaris</name>
    <dbReference type="NCBI Taxonomy" id="36166"/>
    <lineage>
        <taxon>Eukaryota</taxon>
        <taxon>Metazoa</taxon>
        <taxon>Ecdysozoa</taxon>
        <taxon>Arthropoda</taxon>
        <taxon>Hexapoda</taxon>
        <taxon>Insecta</taxon>
        <taxon>Pterygota</taxon>
        <taxon>Neoptera</taxon>
        <taxon>Endopterygota</taxon>
        <taxon>Diptera</taxon>
        <taxon>Brachycera</taxon>
        <taxon>Muscomorpha</taxon>
        <taxon>Platypezoidea</taxon>
        <taxon>Phoridae</taxon>
        <taxon>Megaseliini</taxon>
        <taxon>Megaselia</taxon>
    </lineage>
</organism>
<reference evidence="1" key="2">
    <citation type="submission" date="2015-06" db="UniProtKB">
        <authorList>
            <consortium name="EnsemblMetazoa"/>
        </authorList>
    </citation>
    <scope>IDENTIFICATION</scope>
</reference>
<dbReference type="EMBL" id="CAQQ02041002">
    <property type="status" value="NOT_ANNOTATED_CDS"/>
    <property type="molecule type" value="Genomic_DNA"/>
</dbReference>
<dbReference type="EMBL" id="CAQQ02041006">
    <property type="status" value="NOT_ANNOTATED_CDS"/>
    <property type="molecule type" value="Genomic_DNA"/>
</dbReference>